<proteinExistence type="predicted"/>
<sequence length="121" mass="13711">MADYVDEAHHIVDVAIENACKRLLEEPSLQNKENDRDLNYNGNGDLVAKEAKDMYLDKLGKIDSKTFAEIPNITWMSIGDFTVDGGLNKIEQFIEVCVILADFLLEDGFLSEMEDEKLIQI</sequence>
<protein>
    <submittedName>
        <fullName evidence="1">Uncharacterized protein</fullName>
    </submittedName>
</protein>
<dbReference type="EMBL" id="CACRXK020021468">
    <property type="protein sequence ID" value="CAB4035888.1"/>
    <property type="molecule type" value="Genomic_DNA"/>
</dbReference>
<reference evidence="1" key="1">
    <citation type="submission" date="2020-04" db="EMBL/GenBank/DDBJ databases">
        <authorList>
            <person name="Alioto T."/>
            <person name="Alioto T."/>
            <person name="Gomez Garrido J."/>
        </authorList>
    </citation>
    <scope>NUCLEOTIDE SEQUENCE</scope>
    <source>
        <strain evidence="1">A484AB</strain>
    </source>
</reference>
<dbReference type="AlphaFoldDB" id="A0A7D9LNC0"/>
<evidence type="ECO:0000313" key="2">
    <source>
        <dbReference type="Proteomes" id="UP001152795"/>
    </source>
</evidence>
<organism evidence="1 2">
    <name type="scientific">Paramuricea clavata</name>
    <name type="common">Red gorgonian</name>
    <name type="synonym">Violescent sea-whip</name>
    <dbReference type="NCBI Taxonomy" id="317549"/>
    <lineage>
        <taxon>Eukaryota</taxon>
        <taxon>Metazoa</taxon>
        <taxon>Cnidaria</taxon>
        <taxon>Anthozoa</taxon>
        <taxon>Octocorallia</taxon>
        <taxon>Malacalcyonacea</taxon>
        <taxon>Plexauridae</taxon>
        <taxon>Paramuricea</taxon>
    </lineage>
</organism>
<comment type="caution">
    <text evidence="1">The sequence shown here is derived from an EMBL/GenBank/DDBJ whole genome shotgun (WGS) entry which is preliminary data.</text>
</comment>
<gene>
    <name evidence="1" type="ORF">PACLA_8A087085</name>
</gene>
<dbReference type="Proteomes" id="UP001152795">
    <property type="component" value="Unassembled WGS sequence"/>
</dbReference>
<dbReference type="OrthoDB" id="2148342at2759"/>
<accession>A0A7D9LNC0</accession>
<name>A0A7D9LNC0_PARCT</name>
<evidence type="ECO:0000313" key="1">
    <source>
        <dbReference type="EMBL" id="CAB4035888.1"/>
    </source>
</evidence>
<keyword evidence="2" id="KW-1185">Reference proteome</keyword>